<dbReference type="Pfam" id="PF17917">
    <property type="entry name" value="RT_RNaseH"/>
    <property type="match status" value="1"/>
</dbReference>
<keyword evidence="6" id="KW-0695">RNA-directed DNA polymerase</keyword>
<sequence>MDTTEGITLDSRKVANVLEWPSPRHGKDIQRFLGIVNYFRDHIPNVSRLTAPLDALRHAGSLNNTWNKHHEDAFYKIKYAVSHAPTLRHVDLRLPFHLATDASNDGTGAVLYQKYNDHNNIVGFMARALSKSERNYSVTKRELLAVVFALKKFHKYLWGNPFTLYMDHKALVYLNTQKDPNPMMIHWLGTLLDYTFTVVYLPGISNILPDHLSRLFSPPSRTLAGGKTYHSKTTNHNEDNMIMRATHLDDMMQPPEEERHTIPDFPKDVEHEVNDFVVKVIAFVGDDYLFVANDK</sequence>
<keyword evidence="4" id="KW-0255">Endonuclease</keyword>
<dbReference type="PANTHER" id="PTHR37984:SF5">
    <property type="entry name" value="PROTEIN NYNRIN-LIKE"/>
    <property type="match status" value="1"/>
</dbReference>
<dbReference type="GeneID" id="83219767"/>
<keyword evidence="9" id="KW-1185">Reference proteome</keyword>
<evidence type="ECO:0000256" key="5">
    <source>
        <dbReference type="ARBA" id="ARBA00022801"/>
    </source>
</evidence>
<keyword evidence="1" id="KW-0808">Transferase</keyword>
<evidence type="ECO:0000256" key="2">
    <source>
        <dbReference type="ARBA" id="ARBA00022695"/>
    </source>
</evidence>
<dbReference type="SUPFAM" id="SSF56672">
    <property type="entry name" value="DNA/RNA polymerases"/>
    <property type="match status" value="1"/>
</dbReference>
<dbReference type="FunFam" id="3.30.70.270:FF:000020">
    <property type="entry name" value="Transposon Tf2-6 polyprotein-like Protein"/>
    <property type="match status" value="1"/>
</dbReference>
<dbReference type="EMBL" id="JARTCD010000125">
    <property type="protein sequence ID" value="KAJ8651999.1"/>
    <property type="molecule type" value="Genomic_DNA"/>
</dbReference>
<dbReference type="InterPro" id="IPR043502">
    <property type="entry name" value="DNA/RNA_pol_sf"/>
</dbReference>
<dbReference type="Proteomes" id="UP001234581">
    <property type="component" value="Unassembled WGS sequence"/>
</dbReference>
<dbReference type="InterPro" id="IPR041373">
    <property type="entry name" value="RT_RNaseH"/>
</dbReference>
<name>A0AAD7UR57_9FUNG</name>
<reference evidence="8 9" key="1">
    <citation type="submission" date="2023-03" db="EMBL/GenBank/DDBJ databases">
        <title>Genome sequence of Lichtheimia ornata CBS 291.66.</title>
        <authorList>
            <person name="Mohabir J.T."/>
            <person name="Shea T.P."/>
            <person name="Kurbessoian T."/>
            <person name="Berby B."/>
            <person name="Fontaine J."/>
            <person name="Livny J."/>
            <person name="Gnirke A."/>
            <person name="Stajich J.E."/>
            <person name="Cuomo C.A."/>
        </authorList>
    </citation>
    <scope>NUCLEOTIDE SEQUENCE [LARGE SCALE GENOMIC DNA]</scope>
    <source>
        <strain evidence="8">CBS 291.66</strain>
    </source>
</reference>
<accession>A0AAD7UR57</accession>
<keyword evidence="2" id="KW-0548">Nucleotidyltransferase</keyword>
<dbReference type="Gene3D" id="3.30.70.270">
    <property type="match status" value="1"/>
</dbReference>
<dbReference type="GO" id="GO:0003964">
    <property type="term" value="F:RNA-directed DNA polymerase activity"/>
    <property type="evidence" value="ECO:0007669"/>
    <property type="project" value="UniProtKB-KW"/>
</dbReference>
<evidence type="ECO:0000259" key="7">
    <source>
        <dbReference type="Pfam" id="PF17917"/>
    </source>
</evidence>
<gene>
    <name evidence="8" type="ORF">O0I10_012394</name>
</gene>
<evidence type="ECO:0000313" key="8">
    <source>
        <dbReference type="EMBL" id="KAJ8651999.1"/>
    </source>
</evidence>
<dbReference type="GO" id="GO:0004519">
    <property type="term" value="F:endonuclease activity"/>
    <property type="evidence" value="ECO:0007669"/>
    <property type="project" value="UniProtKB-KW"/>
</dbReference>
<feature type="domain" description="Reverse transcriptase RNase H-like" evidence="7">
    <location>
        <begin position="91"/>
        <end position="194"/>
    </location>
</feature>
<dbReference type="PANTHER" id="PTHR37984">
    <property type="entry name" value="PROTEIN CBG26694"/>
    <property type="match status" value="1"/>
</dbReference>
<organism evidence="8 9">
    <name type="scientific">Lichtheimia ornata</name>
    <dbReference type="NCBI Taxonomy" id="688661"/>
    <lineage>
        <taxon>Eukaryota</taxon>
        <taxon>Fungi</taxon>
        <taxon>Fungi incertae sedis</taxon>
        <taxon>Mucoromycota</taxon>
        <taxon>Mucoromycotina</taxon>
        <taxon>Mucoromycetes</taxon>
        <taxon>Mucorales</taxon>
        <taxon>Lichtheimiaceae</taxon>
        <taxon>Lichtheimia</taxon>
    </lineage>
</organism>
<keyword evidence="3" id="KW-0540">Nuclease</keyword>
<dbReference type="InterPro" id="IPR050951">
    <property type="entry name" value="Retrovirus_Pol_polyprotein"/>
</dbReference>
<evidence type="ECO:0000256" key="3">
    <source>
        <dbReference type="ARBA" id="ARBA00022722"/>
    </source>
</evidence>
<dbReference type="GO" id="GO:0016787">
    <property type="term" value="F:hydrolase activity"/>
    <property type="evidence" value="ECO:0007669"/>
    <property type="project" value="UniProtKB-KW"/>
</dbReference>
<evidence type="ECO:0000256" key="1">
    <source>
        <dbReference type="ARBA" id="ARBA00022679"/>
    </source>
</evidence>
<evidence type="ECO:0000256" key="4">
    <source>
        <dbReference type="ARBA" id="ARBA00022759"/>
    </source>
</evidence>
<comment type="caution">
    <text evidence="8">The sequence shown here is derived from an EMBL/GenBank/DDBJ whole genome shotgun (WGS) entry which is preliminary data.</text>
</comment>
<dbReference type="CDD" id="cd09274">
    <property type="entry name" value="RNase_HI_RT_Ty3"/>
    <property type="match status" value="1"/>
</dbReference>
<protein>
    <recommendedName>
        <fullName evidence="7">Reverse transcriptase RNase H-like domain-containing protein</fullName>
    </recommendedName>
</protein>
<keyword evidence="5" id="KW-0378">Hydrolase</keyword>
<dbReference type="AlphaFoldDB" id="A0AAD7UR57"/>
<dbReference type="InterPro" id="IPR043128">
    <property type="entry name" value="Rev_trsase/Diguanyl_cyclase"/>
</dbReference>
<proteinExistence type="predicted"/>
<evidence type="ECO:0000256" key="6">
    <source>
        <dbReference type="ARBA" id="ARBA00022918"/>
    </source>
</evidence>
<evidence type="ECO:0000313" key="9">
    <source>
        <dbReference type="Proteomes" id="UP001234581"/>
    </source>
</evidence>
<dbReference type="RefSeq" id="XP_058336913.1">
    <property type="nucleotide sequence ID" value="XM_058492325.1"/>
</dbReference>